<keyword evidence="2" id="KW-1185">Reference proteome</keyword>
<proteinExistence type="predicted"/>
<name>A0AAD8HRD1_9APIA</name>
<sequence>MELLLDVLTTFDPDFPIVSLITPSTPQILFVNTTSKPDSSTTDLALYQTDIVFDETSNYTFPIKKLGGHSIHLYFYTFNHKSRNLSKIRKIGSCKQPQVAFGSWCKLTDDVLDIKAKDLWGLHGFDDVYHVVFDMTLNTNDGLLVTSLLRSAVSSNIICRKLIVLVKDFVKVHKINDPREGTLKSICYCILYTAFLQKVGLLPLMDTSKSKELADR</sequence>
<reference evidence="1" key="2">
    <citation type="submission" date="2023-05" db="EMBL/GenBank/DDBJ databases">
        <authorList>
            <person name="Schelkunov M.I."/>
        </authorList>
    </citation>
    <scope>NUCLEOTIDE SEQUENCE</scope>
    <source>
        <strain evidence="1">Hsosn_3</strain>
        <tissue evidence="1">Leaf</tissue>
    </source>
</reference>
<reference evidence="1" key="1">
    <citation type="submission" date="2023-02" db="EMBL/GenBank/DDBJ databases">
        <title>Genome of toxic invasive species Heracleum sosnowskyi carries increased number of genes despite the absence of recent whole-genome duplications.</title>
        <authorList>
            <person name="Schelkunov M."/>
            <person name="Shtratnikova V."/>
            <person name="Makarenko M."/>
            <person name="Klepikova A."/>
            <person name="Omelchenko D."/>
            <person name="Novikova G."/>
            <person name="Obukhova E."/>
            <person name="Bogdanov V."/>
            <person name="Penin A."/>
            <person name="Logacheva M."/>
        </authorList>
    </citation>
    <scope>NUCLEOTIDE SEQUENCE</scope>
    <source>
        <strain evidence="1">Hsosn_3</strain>
        <tissue evidence="1">Leaf</tissue>
    </source>
</reference>
<evidence type="ECO:0000313" key="2">
    <source>
        <dbReference type="Proteomes" id="UP001237642"/>
    </source>
</evidence>
<protein>
    <submittedName>
        <fullName evidence="1">Uncharacterized protein</fullName>
    </submittedName>
</protein>
<gene>
    <name evidence="1" type="ORF">POM88_037326</name>
</gene>
<dbReference type="Gene3D" id="1.10.1410.10">
    <property type="match status" value="1"/>
</dbReference>
<dbReference type="EMBL" id="JAUIZM010000008">
    <property type="protein sequence ID" value="KAK1371234.1"/>
    <property type="molecule type" value="Genomic_DNA"/>
</dbReference>
<comment type="caution">
    <text evidence="1">The sequence shown here is derived from an EMBL/GenBank/DDBJ whole genome shotgun (WGS) entry which is preliminary data.</text>
</comment>
<dbReference type="AlphaFoldDB" id="A0AAD8HRD1"/>
<accession>A0AAD8HRD1</accession>
<dbReference type="SUPFAM" id="SSF81631">
    <property type="entry name" value="PAP/OAS1 substrate-binding domain"/>
    <property type="match status" value="1"/>
</dbReference>
<dbReference type="Proteomes" id="UP001237642">
    <property type="component" value="Unassembled WGS sequence"/>
</dbReference>
<evidence type="ECO:0000313" key="1">
    <source>
        <dbReference type="EMBL" id="KAK1371234.1"/>
    </source>
</evidence>
<organism evidence="1 2">
    <name type="scientific">Heracleum sosnowskyi</name>
    <dbReference type="NCBI Taxonomy" id="360622"/>
    <lineage>
        <taxon>Eukaryota</taxon>
        <taxon>Viridiplantae</taxon>
        <taxon>Streptophyta</taxon>
        <taxon>Embryophyta</taxon>
        <taxon>Tracheophyta</taxon>
        <taxon>Spermatophyta</taxon>
        <taxon>Magnoliopsida</taxon>
        <taxon>eudicotyledons</taxon>
        <taxon>Gunneridae</taxon>
        <taxon>Pentapetalae</taxon>
        <taxon>asterids</taxon>
        <taxon>campanulids</taxon>
        <taxon>Apiales</taxon>
        <taxon>Apiaceae</taxon>
        <taxon>Apioideae</taxon>
        <taxon>apioid superclade</taxon>
        <taxon>Tordylieae</taxon>
        <taxon>Tordyliinae</taxon>
        <taxon>Heracleum</taxon>
    </lineage>
</organism>